<keyword evidence="2" id="KW-1185">Reference proteome</keyword>
<dbReference type="OrthoDB" id="9849946at2"/>
<name>A0A2Z3GW38_9BACT</name>
<gene>
    <name evidence="1" type="ORF">C1280_00145</name>
</gene>
<evidence type="ECO:0000313" key="1">
    <source>
        <dbReference type="EMBL" id="AWM35586.1"/>
    </source>
</evidence>
<proteinExistence type="predicted"/>
<accession>A0A2Z3GW38</accession>
<dbReference type="Proteomes" id="UP000245802">
    <property type="component" value="Chromosome"/>
</dbReference>
<dbReference type="AlphaFoldDB" id="A0A2Z3GW38"/>
<dbReference type="EMBL" id="CP025958">
    <property type="protein sequence ID" value="AWM35586.1"/>
    <property type="molecule type" value="Genomic_DNA"/>
</dbReference>
<protein>
    <submittedName>
        <fullName evidence="1">Uncharacterized protein</fullName>
    </submittedName>
</protein>
<sequence length="150" mass="16248">MESVFNKNPGYRPEAEWRRMLGGLVESLSAHTGIRFAPTSWFIEDHPGYANSGGCVDVRGPVSPALRLEACGVVCISVNHGQAASASAAVLLFSGGRRVLGPDAQEVVVFRYTPNGWVDHGWVCGECGEWEKGQYPTDARWQRAEPDTAG</sequence>
<reference evidence="1 2" key="1">
    <citation type="submission" date="2018-01" db="EMBL/GenBank/DDBJ databases">
        <title>G. obscuriglobus.</title>
        <authorList>
            <person name="Franke J."/>
            <person name="Blomberg W."/>
            <person name="Selmecki A."/>
        </authorList>
    </citation>
    <scope>NUCLEOTIDE SEQUENCE [LARGE SCALE GENOMIC DNA]</scope>
    <source>
        <strain evidence="1 2">DSM 5831</strain>
    </source>
</reference>
<dbReference type="RefSeq" id="WP_010046914.1">
    <property type="nucleotide sequence ID" value="NZ_CP025958.1"/>
</dbReference>
<dbReference type="KEGG" id="gog:C1280_00145"/>
<evidence type="ECO:0000313" key="2">
    <source>
        <dbReference type="Proteomes" id="UP000245802"/>
    </source>
</evidence>
<organism evidence="1 2">
    <name type="scientific">Gemmata obscuriglobus</name>
    <dbReference type="NCBI Taxonomy" id="114"/>
    <lineage>
        <taxon>Bacteria</taxon>
        <taxon>Pseudomonadati</taxon>
        <taxon>Planctomycetota</taxon>
        <taxon>Planctomycetia</taxon>
        <taxon>Gemmatales</taxon>
        <taxon>Gemmataceae</taxon>
        <taxon>Gemmata</taxon>
    </lineage>
</organism>